<dbReference type="InterPro" id="IPR052235">
    <property type="entry name" value="Nephronectin_domain"/>
</dbReference>
<dbReference type="GO" id="GO:0048513">
    <property type="term" value="P:animal organ development"/>
    <property type="evidence" value="ECO:0007669"/>
    <property type="project" value="UniProtKB-ARBA"/>
</dbReference>
<gene>
    <name evidence="15" type="ORF">P5673_021646</name>
</gene>
<dbReference type="InterPro" id="IPR000421">
    <property type="entry name" value="FA58C"/>
</dbReference>
<keyword evidence="7" id="KW-1133">Transmembrane helix</keyword>
<protein>
    <submittedName>
        <fullName evidence="15">Fibrillin-2</fullName>
    </submittedName>
</protein>
<keyword evidence="8" id="KW-0472">Membrane</keyword>
<feature type="domain" description="EGF-like" evidence="14">
    <location>
        <begin position="710"/>
        <end position="745"/>
    </location>
</feature>
<dbReference type="GO" id="GO:0016020">
    <property type="term" value="C:membrane"/>
    <property type="evidence" value="ECO:0007669"/>
    <property type="project" value="UniProtKB-SubCell"/>
</dbReference>
<feature type="chain" id="PRO_5042153516" evidence="12">
    <location>
        <begin position="22"/>
        <end position="1204"/>
    </location>
</feature>
<keyword evidence="3" id="KW-0812">Transmembrane</keyword>
<dbReference type="Pfam" id="PF07645">
    <property type="entry name" value="EGF_CA"/>
    <property type="match status" value="6"/>
</dbReference>
<dbReference type="FunFam" id="2.10.25.10:FF:000139">
    <property type="entry name" value="Fibulin-1"/>
    <property type="match status" value="1"/>
</dbReference>
<keyword evidence="10" id="KW-0325">Glycoprotein</keyword>
<dbReference type="Gene3D" id="2.60.120.260">
    <property type="entry name" value="Galactose-binding domain-like"/>
    <property type="match status" value="1"/>
</dbReference>
<feature type="domain" description="EGF-like" evidence="14">
    <location>
        <begin position="1159"/>
        <end position="1200"/>
    </location>
</feature>
<evidence type="ECO:0000259" key="14">
    <source>
        <dbReference type="PROSITE" id="PS50026"/>
    </source>
</evidence>
<evidence type="ECO:0000256" key="11">
    <source>
        <dbReference type="PROSITE-ProRule" id="PRU00076"/>
    </source>
</evidence>
<comment type="subcellular location">
    <subcellularLocation>
        <location evidence="1">Membrane</location>
        <topology evidence="1">Single-pass type I membrane protein</topology>
    </subcellularLocation>
</comment>
<evidence type="ECO:0000256" key="7">
    <source>
        <dbReference type="ARBA" id="ARBA00022989"/>
    </source>
</evidence>
<dbReference type="InterPro" id="IPR024731">
    <property type="entry name" value="NELL2-like_EGF"/>
</dbReference>
<feature type="domain" description="EGF-like" evidence="14">
    <location>
        <begin position="1012"/>
        <end position="1055"/>
    </location>
</feature>
<evidence type="ECO:0000256" key="6">
    <source>
        <dbReference type="ARBA" id="ARBA00022837"/>
    </source>
</evidence>
<dbReference type="PROSITE" id="PS01186">
    <property type="entry name" value="EGF_2"/>
    <property type="match status" value="8"/>
</dbReference>
<dbReference type="PROSITE" id="PS01187">
    <property type="entry name" value="EGF_CA"/>
    <property type="match status" value="2"/>
</dbReference>
<organism evidence="15 16">
    <name type="scientific">Acropora cervicornis</name>
    <name type="common">Staghorn coral</name>
    <dbReference type="NCBI Taxonomy" id="6130"/>
    <lineage>
        <taxon>Eukaryota</taxon>
        <taxon>Metazoa</taxon>
        <taxon>Cnidaria</taxon>
        <taxon>Anthozoa</taxon>
        <taxon>Hexacorallia</taxon>
        <taxon>Scleractinia</taxon>
        <taxon>Astrocoeniina</taxon>
        <taxon>Acroporidae</taxon>
        <taxon>Acropora</taxon>
    </lineage>
</organism>
<evidence type="ECO:0000256" key="4">
    <source>
        <dbReference type="ARBA" id="ARBA00022729"/>
    </source>
</evidence>
<dbReference type="Proteomes" id="UP001249851">
    <property type="component" value="Unassembled WGS sequence"/>
</dbReference>
<comment type="caution">
    <text evidence="11">Lacks conserved residue(s) required for the propagation of feature annotation.</text>
</comment>
<dbReference type="InterPro" id="IPR018097">
    <property type="entry name" value="EGF_Ca-bd_CS"/>
</dbReference>
<name>A0AAD9V091_ACRCE</name>
<evidence type="ECO:0000313" key="15">
    <source>
        <dbReference type="EMBL" id="KAK2556413.1"/>
    </source>
</evidence>
<keyword evidence="9" id="KW-1015">Disulfide bond</keyword>
<dbReference type="FunFam" id="2.10.25.10:FF:000202">
    <property type="entry name" value="Multiple epidermal growth factor-like domains 8"/>
    <property type="match status" value="1"/>
</dbReference>
<feature type="domain" description="F5/8 type C" evidence="13">
    <location>
        <begin position="322"/>
        <end position="467"/>
    </location>
</feature>
<evidence type="ECO:0000256" key="8">
    <source>
        <dbReference type="ARBA" id="ARBA00023136"/>
    </source>
</evidence>
<evidence type="ECO:0000259" key="13">
    <source>
        <dbReference type="PROSITE" id="PS50022"/>
    </source>
</evidence>
<dbReference type="Gene3D" id="2.10.25.10">
    <property type="entry name" value="Laminin"/>
    <property type="match status" value="10"/>
</dbReference>
<feature type="domain" description="EGF-like" evidence="14">
    <location>
        <begin position="926"/>
        <end position="970"/>
    </location>
</feature>
<dbReference type="InterPro" id="IPR001881">
    <property type="entry name" value="EGF-like_Ca-bd_dom"/>
</dbReference>
<feature type="domain" description="EGF-like" evidence="14">
    <location>
        <begin position="885"/>
        <end position="925"/>
    </location>
</feature>
<dbReference type="GO" id="GO:0005509">
    <property type="term" value="F:calcium ion binding"/>
    <property type="evidence" value="ECO:0007669"/>
    <property type="project" value="InterPro"/>
</dbReference>
<keyword evidence="16" id="KW-1185">Reference proteome</keyword>
<dbReference type="PROSITE" id="PS50022">
    <property type="entry name" value="FA58C_3"/>
    <property type="match status" value="1"/>
</dbReference>
<dbReference type="AlphaFoldDB" id="A0AAD9V091"/>
<evidence type="ECO:0000256" key="5">
    <source>
        <dbReference type="ARBA" id="ARBA00022737"/>
    </source>
</evidence>
<feature type="domain" description="EGF-like" evidence="14">
    <location>
        <begin position="755"/>
        <end position="795"/>
    </location>
</feature>
<keyword evidence="5" id="KW-0677">Repeat</keyword>
<dbReference type="Pfam" id="PF00754">
    <property type="entry name" value="F5_F8_type_C"/>
    <property type="match status" value="1"/>
</dbReference>
<evidence type="ECO:0000256" key="3">
    <source>
        <dbReference type="ARBA" id="ARBA00022692"/>
    </source>
</evidence>
<dbReference type="GO" id="GO:0048731">
    <property type="term" value="P:system development"/>
    <property type="evidence" value="ECO:0007669"/>
    <property type="project" value="UniProtKB-ARBA"/>
</dbReference>
<dbReference type="SMART" id="SM00179">
    <property type="entry name" value="EGF_CA"/>
    <property type="match status" value="10"/>
</dbReference>
<evidence type="ECO:0000256" key="12">
    <source>
        <dbReference type="SAM" id="SignalP"/>
    </source>
</evidence>
<dbReference type="CDD" id="cd00054">
    <property type="entry name" value="EGF_CA"/>
    <property type="match status" value="7"/>
</dbReference>
<dbReference type="InterPro" id="IPR008979">
    <property type="entry name" value="Galactose-bd-like_sf"/>
</dbReference>
<dbReference type="InterPro" id="IPR009030">
    <property type="entry name" value="Growth_fac_rcpt_cys_sf"/>
</dbReference>
<dbReference type="PROSITE" id="PS50026">
    <property type="entry name" value="EGF_3"/>
    <property type="match status" value="9"/>
</dbReference>
<dbReference type="SUPFAM" id="SSF49785">
    <property type="entry name" value="Galactose-binding domain-like"/>
    <property type="match status" value="1"/>
</dbReference>
<dbReference type="PROSITE" id="PS00010">
    <property type="entry name" value="ASX_HYDROXYL"/>
    <property type="match status" value="9"/>
</dbReference>
<reference evidence="15" key="2">
    <citation type="journal article" date="2023" name="Science">
        <title>Genomic signatures of disease resistance in endangered staghorn corals.</title>
        <authorList>
            <person name="Vollmer S.V."/>
            <person name="Selwyn J.D."/>
            <person name="Despard B.A."/>
            <person name="Roesel C.L."/>
        </authorList>
    </citation>
    <scope>NUCLEOTIDE SEQUENCE</scope>
    <source>
        <strain evidence="15">K2</strain>
    </source>
</reference>
<feature type="domain" description="EGF-like" evidence="14">
    <location>
        <begin position="1098"/>
        <end position="1139"/>
    </location>
</feature>
<dbReference type="Pfam" id="PF12947">
    <property type="entry name" value="EGF_3"/>
    <property type="match status" value="4"/>
</dbReference>
<dbReference type="SUPFAM" id="SSF57196">
    <property type="entry name" value="EGF/Laminin"/>
    <property type="match status" value="5"/>
</dbReference>
<dbReference type="PANTHER" id="PTHR24050:SF28">
    <property type="entry name" value="UROMODULIN-LIKE"/>
    <property type="match status" value="1"/>
</dbReference>
<dbReference type="EMBL" id="JARQWQ010000056">
    <property type="protein sequence ID" value="KAK2556413.1"/>
    <property type="molecule type" value="Genomic_DNA"/>
</dbReference>
<feature type="domain" description="EGF-like" evidence="14">
    <location>
        <begin position="1056"/>
        <end position="1097"/>
    </location>
</feature>
<evidence type="ECO:0000256" key="10">
    <source>
        <dbReference type="ARBA" id="ARBA00023180"/>
    </source>
</evidence>
<proteinExistence type="predicted"/>
<keyword evidence="6" id="KW-0106">Calcium</keyword>
<dbReference type="SMART" id="SM00181">
    <property type="entry name" value="EGF"/>
    <property type="match status" value="10"/>
</dbReference>
<dbReference type="InterPro" id="IPR000742">
    <property type="entry name" value="EGF"/>
</dbReference>
<evidence type="ECO:0000256" key="1">
    <source>
        <dbReference type="ARBA" id="ARBA00004479"/>
    </source>
</evidence>
<sequence>MKSIALLFFLIILVLVDFSSSQTCRSLKFWQRATGDSNCGGTEYLKGFYRDANQGERDVIDLLRNVSCCTAPPPDENSGKDCTLRKFWDELNQYVSTEETASICPAWIDSSAANLNHESSALMYAQRILSAEMEDVNVCLASPSGPIDIVTRICRSLQFWQRTKGDSNCGRTEYLKGFYRDANQGEKDVIDLLRNASCCTAPPPDENSGQHCTSIKFLKGFNSNNVWAKCPPGMFMQGIKRSTKLFSWLSDIEGLICCNPNHSTRISTYDDCYDKDVNVSLNYQGWTMCDADYYLAGFYRGNCKYLSCLDRFKCCKFMPRACGRPLVGPVESRLIRDSSITASSKQTPTAKISEARIGGNDGWSPHTSDKLPYLQFDLEKLYLICGFKVLGCKGSYVNLYRVHVSPEKEYLDSWNIIKPEFYGADAVDKPAYSRSRARKLGRYVRIFPYSHIPDTPFICMQVEIFGEPYIKKKKPESKVVPSRIPWEGELSVDTCVIAANPVKGRKDFLAGRVHKVYEGKNKYAVKYLASKRAVVFKKVVLKREQLQVVYGAWCKIIVRVHLKTGKKPNSRCRGDILQIDAQVTFRSTAVSGLKRFSFDEIKNKDYVSREKVVVEKLKKGKTVLLFEGIDKCLRVGIFLKYYRKTGLLALGAEKHPIKRLYEVHYAKSSTVFDRCGKNEKTCWKSRIPFSGVTRFNCSTSKIWKDNDCRDENECRTGMANCGHLAACQNTLDFYKCVCPKGTVGNGYARKRPCSDVDECNTGNACGEGAVCINTPGSFRCYCKQGFKISGFSRCQDIDECQVPANKYREICSVKLSNSSFLESFVVVAIAVFHATDWKSTEKKKSPYRTWKNCEKHKNAFCKNIPGSFQCVCKPGYQGAYKDCKDEDECKSGKHECSPHADCSNTVGSYVCKCKKGFIGGGRLCADLIECDDPSKSGVCHSTLAKCVDFPGGYKCECKVGYHGDGIKNCKLADECELGIHKCHQWATCANTQKSYDCSCNKGYEGNGFTCKDVDECASNQNDCDFNKDSVECVNTNGSYMCACREGFTGDGETCTNIDECKTGAHNCVENAICTDREGSFSCKCTRDFYGNATEKCIDIDECSSSDQIKCSKYATCINNHGSYECRCKKGFDGDGFNCQASGSTGNRVVVDTLNLFLADIDECSNEDYPCDEHATCVNNEGEFECVCPEGYVGDGKDYCTAGIS</sequence>
<evidence type="ECO:0000256" key="9">
    <source>
        <dbReference type="ARBA" id="ARBA00023157"/>
    </source>
</evidence>
<feature type="signal peptide" evidence="12">
    <location>
        <begin position="1"/>
        <end position="21"/>
    </location>
</feature>
<evidence type="ECO:0000256" key="2">
    <source>
        <dbReference type="ARBA" id="ARBA00022536"/>
    </source>
</evidence>
<dbReference type="InterPro" id="IPR049883">
    <property type="entry name" value="NOTCH1_EGF-like"/>
</dbReference>
<evidence type="ECO:0000313" key="16">
    <source>
        <dbReference type="Proteomes" id="UP001249851"/>
    </source>
</evidence>
<reference evidence="15" key="1">
    <citation type="journal article" date="2023" name="G3 (Bethesda)">
        <title>Whole genome assembly and annotation of the endangered Caribbean coral Acropora cervicornis.</title>
        <authorList>
            <person name="Selwyn J.D."/>
            <person name="Vollmer S.V."/>
        </authorList>
    </citation>
    <scope>NUCLEOTIDE SEQUENCE</scope>
    <source>
        <strain evidence="15">K2</strain>
    </source>
</reference>
<keyword evidence="4 12" id="KW-0732">Signal</keyword>
<dbReference type="PANTHER" id="PTHR24050">
    <property type="entry name" value="PA14 DOMAIN-CONTAINING PROTEIN"/>
    <property type="match status" value="1"/>
</dbReference>
<feature type="domain" description="EGF-like" evidence="14">
    <location>
        <begin position="971"/>
        <end position="1011"/>
    </location>
</feature>
<accession>A0AAD9V091</accession>
<keyword evidence="2 11" id="KW-0245">EGF-like domain</keyword>
<dbReference type="SUPFAM" id="SSF57184">
    <property type="entry name" value="Growth factor receptor domain"/>
    <property type="match status" value="2"/>
</dbReference>
<dbReference type="FunFam" id="2.10.25.10:FF:000038">
    <property type="entry name" value="Fibrillin 2"/>
    <property type="match status" value="6"/>
</dbReference>
<comment type="caution">
    <text evidence="15">The sequence shown here is derived from an EMBL/GenBank/DDBJ whole genome shotgun (WGS) entry which is preliminary data.</text>
</comment>
<dbReference type="InterPro" id="IPR000152">
    <property type="entry name" value="EGF-type_Asp/Asn_hydroxyl_site"/>
</dbReference>